<dbReference type="Gene3D" id="3.30.420.80">
    <property type="entry name" value="Ribosomal protein S11"/>
    <property type="match status" value="1"/>
</dbReference>
<evidence type="ECO:0000256" key="4">
    <source>
        <dbReference type="SAM" id="MobiDB-lite"/>
    </source>
</evidence>
<evidence type="ECO:0000313" key="6">
    <source>
        <dbReference type="Proteomes" id="UP001168098"/>
    </source>
</evidence>
<accession>A0AA38YN59</accession>
<feature type="compositionally biased region" description="Basic and acidic residues" evidence="4">
    <location>
        <begin position="11"/>
        <end position="23"/>
    </location>
</feature>
<dbReference type="GO" id="GO:0006412">
    <property type="term" value="P:translation"/>
    <property type="evidence" value="ECO:0007669"/>
    <property type="project" value="InterPro"/>
</dbReference>
<name>A0AA38YN59_VITRO</name>
<dbReference type="GO" id="GO:0005840">
    <property type="term" value="C:ribosome"/>
    <property type="evidence" value="ECO:0007669"/>
    <property type="project" value="UniProtKB-KW"/>
</dbReference>
<dbReference type="Pfam" id="PF00411">
    <property type="entry name" value="Ribosomal_S11"/>
    <property type="match status" value="1"/>
</dbReference>
<reference evidence="5 6" key="1">
    <citation type="journal article" date="2023" name="BMC Biotechnol.">
        <title>Vitis rotundifolia cv Carlos genome sequencing.</title>
        <authorList>
            <person name="Huff M."/>
            <person name="Hulse-Kemp A."/>
            <person name="Scheffler B."/>
            <person name="Youngblood R."/>
            <person name="Simpson S."/>
            <person name="Babiker E."/>
            <person name="Staton M."/>
        </authorList>
    </citation>
    <scope>NUCLEOTIDE SEQUENCE [LARGE SCALE GENOMIC DNA]</scope>
    <source>
        <tissue evidence="5">Leaf</tissue>
    </source>
</reference>
<evidence type="ECO:0000313" key="5">
    <source>
        <dbReference type="EMBL" id="KAJ9673472.1"/>
    </source>
</evidence>
<dbReference type="AlphaFoldDB" id="A0AA38YN59"/>
<keyword evidence="3" id="KW-0687">Ribonucleoprotein</keyword>
<keyword evidence="2" id="KW-0689">Ribosomal protein</keyword>
<dbReference type="Proteomes" id="UP001168098">
    <property type="component" value="Unassembled WGS sequence"/>
</dbReference>
<dbReference type="InterPro" id="IPR036967">
    <property type="entry name" value="Ribosomal_uS11_sf"/>
</dbReference>
<evidence type="ECO:0000256" key="2">
    <source>
        <dbReference type="ARBA" id="ARBA00022980"/>
    </source>
</evidence>
<organism evidence="5 6">
    <name type="scientific">Vitis rotundifolia</name>
    <name type="common">Muscadine grape</name>
    <dbReference type="NCBI Taxonomy" id="103349"/>
    <lineage>
        <taxon>Eukaryota</taxon>
        <taxon>Viridiplantae</taxon>
        <taxon>Streptophyta</taxon>
        <taxon>Embryophyta</taxon>
        <taxon>Tracheophyta</taxon>
        <taxon>Spermatophyta</taxon>
        <taxon>Magnoliopsida</taxon>
        <taxon>eudicotyledons</taxon>
        <taxon>Gunneridae</taxon>
        <taxon>Pentapetalae</taxon>
        <taxon>rosids</taxon>
        <taxon>Vitales</taxon>
        <taxon>Vitaceae</taxon>
        <taxon>Viteae</taxon>
        <taxon>Vitis</taxon>
    </lineage>
</organism>
<gene>
    <name evidence="5" type="ORF">PVL29_023184</name>
</gene>
<dbReference type="InterPro" id="IPR001971">
    <property type="entry name" value="Ribosomal_uS11"/>
</dbReference>
<dbReference type="GO" id="GO:0003735">
    <property type="term" value="F:structural constituent of ribosome"/>
    <property type="evidence" value="ECO:0007669"/>
    <property type="project" value="InterPro"/>
</dbReference>
<protein>
    <submittedName>
        <fullName evidence="5">Uncharacterized protein</fullName>
    </submittedName>
</protein>
<dbReference type="PANTHER" id="PTHR11759">
    <property type="entry name" value="40S RIBOSOMAL PROTEIN S14/30S RIBOSOMAL PROTEIN S11"/>
    <property type="match status" value="1"/>
</dbReference>
<evidence type="ECO:0000256" key="3">
    <source>
        <dbReference type="ARBA" id="ARBA00023274"/>
    </source>
</evidence>
<dbReference type="GO" id="GO:1990904">
    <property type="term" value="C:ribonucleoprotein complex"/>
    <property type="evidence" value="ECO:0007669"/>
    <property type="project" value="UniProtKB-KW"/>
</dbReference>
<comment type="similarity">
    <text evidence="1">Belongs to the universal ribosomal protein uS11 family.</text>
</comment>
<proteinExistence type="inferred from homology"/>
<evidence type="ECO:0000256" key="1">
    <source>
        <dbReference type="ARBA" id="ARBA00006194"/>
    </source>
</evidence>
<dbReference type="EMBL" id="JARBHA010000018">
    <property type="protein sequence ID" value="KAJ9673472.1"/>
    <property type="molecule type" value="Genomic_DNA"/>
</dbReference>
<keyword evidence="6" id="KW-1185">Reference proteome</keyword>
<sequence length="95" mass="10217">MSSEEAPAETVLERRVREPKEENATFGPTRDLVRTTGGMKEKTDGDESSPYAVMPATQDVSQGCNELDVNVLHVKLRAAGGNKTKTLGPDTQSAL</sequence>
<feature type="region of interest" description="Disordered" evidence="4">
    <location>
        <begin position="1"/>
        <end position="51"/>
    </location>
</feature>
<dbReference type="SUPFAM" id="SSF53137">
    <property type="entry name" value="Translational machinery components"/>
    <property type="match status" value="1"/>
</dbReference>
<comment type="caution">
    <text evidence="5">The sequence shown here is derived from an EMBL/GenBank/DDBJ whole genome shotgun (WGS) entry which is preliminary data.</text>
</comment>